<feature type="transmembrane region" description="Helical" evidence="6">
    <location>
        <begin position="85"/>
        <end position="105"/>
    </location>
</feature>
<feature type="transmembrane region" description="Helical" evidence="6">
    <location>
        <begin position="473"/>
        <end position="494"/>
    </location>
</feature>
<evidence type="ECO:0000256" key="6">
    <source>
        <dbReference type="SAM" id="Phobius"/>
    </source>
</evidence>
<feature type="transmembrane region" description="Helical" evidence="6">
    <location>
        <begin position="500"/>
        <end position="518"/>
    </location>
</feature>
<evidence type="ECO:0000256" key="4">
    <source>
        <dbReference type="ARBA" id="ARBA00022989"/>
    </source>
</evidence>
<name>A0AAV1YQK0_9ARAC</name>
<feature type="transmembrane region" description="Helical" evidence="6">
    <location>
        <begin position="359"/>
        <end position="380"/>
    </location>
</feature>
<organism evidence="7 8">
    <name type="scientific">Larinioides sclopetarius</name>
    <dbReference type="NCBI Taxonomy" id="280406"/>
    <lineage>
        <taxon>Eukaryota</taxon>
        <taxon>Metazoa</taxon>
        <taxon>Ecdysozoa</taxon>
        <taxon>Arthropoda</taxon>
        <taxon>Chelicerata</taxon>
        <taxon>Arachnida</taxon>
        <taxon>Araneae</taxon>
        <taxon>Araneomorphae</taxon>
        <taxon>Entelegynae</taxon>
        <taxon>Araneoidea</taxon>
        <taxon>Araneidae</taxon>
        <taxon>Larinioides</taxon>
    </lineage>
</organism>
<feature type="transmembrane region" description="Helical" evidence="6">
    <location>
        <begin position="433"/>
        <end position="461"/>
    </location>
</feature>
<dbReference type="SUPFAM" id="SSF103473">
    <property type="entry name" value="MFS general substrate transporter"/>
    <property type="match status" value="1"/>
</dbReference>
<dbReference type="Gene3D" id="1.20.1250.20">
    <property type="entry name" value="MFS general substrate transporter like domains"/>
    <property type="match status" value="2"/>
</dbReference>
<evidence type="ECO:0000313" key="7">
    <source>
        <dbReference type="EMBL" id="CAL1261117.1"/>
    </source>
</evidence>
<evidence type="ECO:0000313" key="8">
    <source>
        <dbReference type="Proteomes" id="UP001497382"/>
    </source>
</evidence>
<keyword evidence="5 6" id="KW-0472">Membrane</keyword>
<dbReference type="PANTHER" id="PTHR19444:SF13">
    <property type="entry name" value="PROTEIN UNC-93 HOMOLOG A"/>
    <property type="match status" value="1"/>
</dbReference>
<keyword evidence="4 6" id="KW-1133">Transmembrane helix</keyword>
<dbReference type="InterPro" id="IPR010291">
    <property type="entry name" value="Ion_channel_UNC-93"/>
</dbReference>
<reference evidence="7 8" key="1">
    <citation type="submission" date="2024-04" db="EMBL/GenBank/DDBJ databases">
        <authorList>
            <person name="Rising A."/>
            <person name="Reimegard J."/>
            <person name="Sonavane S."/>
            <person name="Akerstrom W."/>
            <person name="Nylinder S."/>
            <person name="Hedman E."/>
            <person name="Kallberg Y."/>
        </authorList>
    </citation>
    <scope>NUCLEOTIDE SEQUENCE [LARGE SCALE GENOMIC DNA]</scope>
</reference>
<feature type="transmembrane region" description="Helical" evidence="6">
    <location>
        <begin position="410"/>
        <end position="427"/>
    </location>
</feature>
<proteinExistence type="inferred from homology"/>
<evidence type="ECO:0000256" key="3">
    <source>
        <dbReference type="ARBA" id="ARBA00022692"/>
    </source>
</evidence>
<feature type="transmembrane region" description="Helical" evidence="6">
    <location>
        <begin position="293"/>
        <end position="318"/>
    </location>
</feature>
<gene>
    <name evidence="7" type="ORF">LARSCL_LOCUS207</name>
</gene>
<dbReference type="PANTHER" id="PTHR19444">
    <property type="entry name" value="UNC-93 RELATED"/>
    <property type="match status" value="1"/>
</dbReference>
<keyword evidence="3 6" id="KW-0812">Transmembrane</keyword>
<dbReference type="Pfam" id="PF05978">
    <property type="entry name" value="UNC-93"/>
    <property type="match status" value="1"/>
</dbReference>
<dbReference type="InterPro" id="IPR036259">
    <property type="entry name" value="MFS_trans_sf"/>
</dbReference>
<evidence type="ECO:0000256" key="1">
    <source>
        <dbReference type="ARBA" id="ARBA00004141"/>
    </source>
</evidence>
<evidence type="ECO:0008006" key="9">
    <source>
        <dbReference type="Google" id="ProtNLM"/>
    </source>
</evidence>
<dbReference type="InterPro" id="IPR051951">
    <property type="entry name" value="UNC-93_regulatory"/>
</dbReference>
<comment type="subcellular location">
    <subcellularLocation>
        <location evidence="1">Membrane</location>
        <topology evidence="1">Multi-pass membrane protein</topology>
    </subcellularLocation>
</comment>
<dbReference type="GO" id="GO:0016020">
    <property type="term" value="C:membrane"/>
    <property type="evidence" value="ECO:0007669"/>
    <property type="project" value="UniProtKB-SubCell"/>
</dbReference>
<dbReference type="EMBL" id="CAXIEN010000001">
    <property type="protein sequence ID" value="CAL1261117.1"/>
    <property type="molecule type" value="Genomic_DNA"/>
</dbReference>
<evidence type="ECO:0000256" key="2">
    <source>
        <dbReference type="ARBA" id="ARBA00009172"/>
    </source>
</evidence>
<sequence length="605" mass="68768">MFRNNYISNLTADVSKLKIIKNLIVISFSFLFLKSGDEGLTMLQTTMNKEKGIGTITMAIIFLSDGLTSLLFSSYIVKKLGTKNSLFLGIVTSLPFIACNFYPAWITMMPSAVLRGFGNCLLWTSQCTYFNESSVLFCKIEKDESQSTHKYNAEPENENSDVDKEITTFKSDEKKMEQIPVIDLLSKTGDSLVSNRNITVNHVHASPVTLTAYKYIEDSACKSKLFPKGKNTEIAREAKDHNMKIFNDSEISRIEKNDSEEKKEEIFLDAAPEKITDGLKTMKYQSYVDSNKAFFFGMHGLIYHFATVTSSLMSYYVLKTGDKEDDNNSTNFSCGANFCHSNEKSSEISIVEVPDSTRFLLIGVCTACGIVAPLLILLFLDRMAKRTKDVKLSWDHVFATMKYIKKKDQLFLIPFTIGASLCRAFYMADFTKAYIACAWNISHIGLVTAILGVTSAFTSITSGTVIKKGGRRFVMVLCHILTVANFVFLFFWNPDAQHSSLFYVQGTIFGIISGIFNLQTKGLYCMRLEYIPHRAGHCYLWSHICFLIHNFWYSNQDGWKKVCYGSVPHPYRRKFCLPLFLEPRCTALILVLRSKQHLRHNFWHI</sequence>
<evidence type="ECO:0000256" key="5">
    <source>
        <dbReference type="ARBA" id="ARBA00023136"/>
    </source>
</evidence>
<comment type="caution">
    <text evidence="7">The sequence shown here is derived from an EMBL/GenBank/DDBJ whole genome shotgun (WGS) entry which is preliminary data.</text>
</comment>
<dbReference type="AlphaFoldDB" id="A0AAV1YQK0"/>
<feature type="transmembrane region" description="Helical" evidence="6">
    <location>
        <begin position="53"/>
        <end position="73"/>
    </location>
</feature>
<protein>
    <recommendedName>
        <fullName evidence="9">UNC93-like protein</fullName>
    </recommendedName>
</protein>
<keyword evidence="8" id="KW-1185">Reference proteome</keyword>
<accession>A0AAV1YQK0</accession>
<dbReference type="Proteomes" id="UP001497382">
    <property type="component" value="Unassembled WGS sequence"/>
</dbReference>
<comment type="similarity">
    <text evidence="2">Belongs to the unc-93 family.</text>
</comment>